<protein>
    <submittedName>
        <fullName evidence="2">Uncharacterized protein</fullName>
    </submittedName>
</protein>
<dbReference type="EMBL" id="RXIC02000025">
    <property type="protein sequence ID" value="KAB1206369.1"/>
    <property type="molecule type" value="Genomic_DNA"/>
</dbReference>
<name>A0A6A1V124_9ROSI</name>
<sequence length="464" mass="51999">MEHSGRSITNVGDKQSDQLGQTPFSGVKGEYSGDSAADAFVVHGAPMSLDRSGDQTCSKDRAITEELNIMRMEIISFFFTNLDEISLFRGSNHIQDIKLADFNDLTFEGRTLPEVVEGLGWLPLIHKTGNASKNMELTVHNVPIIFSPDELANFLGILYGQLLPFWWIMHLILCSSIDLKKHTTELSYSRAEFLYLTHRALQAARVARVRRQEQPEEAMEGEDPGQSSTSGTWGTAAELDGHDGNATQKFPPIADLESPSSCKTEISSNLETRLSASSSEEQLRFVEVFVEKWSCNKFWWELIPNGSVESHLHGIHKKNSMSRPPPLSLKLGCWLWRCKERIKESAALSSLLQQIAFQRKHHEEEKKKRIRRDNDGVNLSSRKKLAEMREQLKLLQSNYHGAYGEIRCLHKEAAKLRRSIDRERLPSGSEEFASSDAESDDSSAAATDDDSPHPDDAGPSTDAS</sequence>
<comment type="caution">
    <text evidence="2">The sequence shown here is derived from an EMBL/GenBank/DDBJ whole genome shotgun (WGS) entry which is preliminary data.</text>
</comment>
<evidence type="ECO:0000313" key="3">
    <source>
        <dbReference type="Proteomes" id="UP000516437"/>
    </source>
</evidence>
<feature type="compositionally biased region" description="Polar residues" evidence="1">
    <location>
        <begin position="1"/>
        <end position="24"/>
    </location>
</feature>
<feature type="compositionally biased region" description="Low complexity" evidence="1">
    <location>
        <begin position="429"/>
        <end position="446"/>
    </location>
</feature>
<organism evidence="2 3">
    <name type="scientific">Morella rubra</name>
    <name type="common">Chinese bayberry</name>
    <dbReference type="NCBI Taxonomy" id="262757"/>
    <lineage>
        <taxon>Eukaryota</taxon>
        <taxon>Viridiplantae</taxon>
        <taxon>Streptophyta</taxon>
        <taxon>Embryophyta</taxon>
        <taxon>Tracheophyta</taxon>
        <taxon>Spermatophyta</taxon>
        <taxon>Magnoliopsida</taxon>
        <taxon>eudicotyledons</taxon>
        <taxon>Gunneridae</taxon>
        <taxon>Pentapetalae</taxon>
        <taxon>rosids</taxon>
        <taxon>fabids</taxon>
        <taxon>Fagales</taxon>
        <taxon>Myricaceae</taxon>
        <taxon>Morella</taxon>
    </lineage>
</organism>
<proteinExistence type="predicted"/>
<feature type="region of interest" description="Disordered" evidence="1">
    <location>
        <begin position="210"/>
        <end position="241"/>
    </location>
</feature>
<reference evidence="2 3" key="1">
    <citation type="journal article" date="2019" name="Plant Biotechnol. J.">
        <title>The red bayberry genome and genetic basis of sex determination.</title>
        <authorList>
            <person name="Jia H.M."/>
            <person name="Jia H.J."/>
            <person name="Cai Q.L."/>
            <person name="Wang Y."/>
            <person name="Zhao H.B."/>
            <person name="Yang W.F."/>
            <person name="Wang G.Y."/>
            <person name="Li Y.H."/>
            <person name="Zhan D.L."/>
            <person name="Shen Y.T."/>
            <person name="Niu Q.F."/>
            <person name="Chang L."/>
            <person name="Qiu J."/>
            <person name="Zhao L."/>
            <person name="Xie H.B."/>
            <person name="Fu W.Y."/>
            <person name="Jin J."/>
            <person name="Li X.W."/>
            <person name="Jiao Y."/>
            <person name="Zhou C.C."/>
            <person name="Tu T."/>
            <person name="Chai C.Y."/>
            <person name="Gao J.L."/>
            <person name="Fan L.J."/>
            <person name="van de Weg E."/>
            <person name="Wang J.Y."/>
            <person name="Gao Z.S."/>
        </authorList>
    </citation>
    <scope>NUCLEOTIDE SEQUENCE [LARGE SCALE GENOMIC DNA]</scope>
    <source>
        <tissue evidence="2">Leaves</tissue>
    </source>
</reference>
<evidence type="ECO:0000313" key="2">
    <source>
        <dbReference type="EMBL" id="KAB1206369.1"/>
    </source>
</evidence>
<gene>
    <name evidence="2" type="ORF">CJ030_MR7G018900</name>
</gene>
<feature type="region of interest" description="Disordered" evidence="1">
    <location>
        <begin position="418"/>
        <end position="464"/>
    </location>
</feature>
<dbReference type="OrthoDB" id="1559178at2759"/>
<accession>A0A6A1V124</accession>
<evidence type="ECO:0000256" key="1">
    <source>
        <dbReference type="SAM" id="MobiDB-lite"/>
    </source>
</evidence>
<keyword evidence="3" id="KW-1185">Reference proteome</keyword>
<dbReference type="AlphaFoldDB" id="A0A6A1V124"/>
<dbReference type="Proteomes" id="UP000516437">
    <property type="component" value="Chromosome 7"/>
</dbReference>
<feature type="region of interest" description="Disordered" evidence="1">
    <location>
        <begin position="1"/>
        <end position="27"/>
    </location>
</feature>